<keyword evidence="6" id="KW-0456">Lyase</keyword>
<evidence type="ECO:0000313" key="13">
    <source>
        <dbReference type="Proteomes" id="UP000663193"/>
    </source>
</evidence>
<feature type="domain" description="Thiamine pyrophosphate enzyme central" evidence="10">
    <location>
        <begin position="1"/>
        <end position="85"/>
    </location>
</feature>
<evidence type="ECO:0000256" key="4">
    <source>
        <dbReference type="ARBA" id="ARBA00022842"/>
    </source>
</evidence>
<dbReference type="PANTHER" id="PTHR43710:SF2">
    <property type="entry name" value="2-HYDROXYACYL-COA LYASE 1"/>
    <property type="match status" value="1"/>
</dbReference>
<keyword evidence="4" id="KW-0460">Magnesium</keyword>
<comment type="similarity">
    <text evidence="2">Belongs to the TPP enzyme family.</text>
</comment>
<evidence type="ECO:0000256" key="8">
    <source>
        <dbReference type="ARBA" id="ARBA00044454"/>
    </source>
</evidence>
<dbReference type="Gene3D" id="3.40.50.970">
    <property type="match status" value="1"/>
</dbReference>
<dbReference type="GO" id="GO:0000287">
    <property type="term" value="F:magnesium ion binding"/>
    <property type="evidence" value="ECO:0007669"/>
    <property type="project" value="InterPro"/>
</dbReference>
<dbReference type="PANTHER" id="PTHR43710">
    <property type="entry name" value="2-HYDROXYACYL-COA LYASE"/>
    <property type="match status" value="1"/>
</dbReference>
<evidence type="ECO:0000256" key="9">
    <source>
        <dbReference type="ARBA" id="ARBA00044518"/>
    </source>
</evidence>
<comment type="catalytic activity">
    <reaction evidence="8">
        <text>an (R)-2-hydroxy-long-chain-fatty acyl-CoA = a long-chain fatty aldehyde + formyl-CoA</text>
        <dbReference type="Rhea" id="RHEA:67444"/>
        <dbReference type="ChEBI" id="CHEBI:17176"/>
        <dbReference type="ChEBI" id="CHEBI:57376"/>
        <dbReference type="ChEBI" id="CHEBI:170012"/>
        <dbReference type="EC" id="4.1.2.63"/>
    </reaction>
    <physiologicalReaction direction="left-to-right" evidence="8">
        <dbReference type="Rhea" id="RHEA:67445"/>
    </physiologicalReaction>
</comment>
<accession>A0A7U2HZQ9</accession>
<evidence type="ECO:0000259" key="10">
    <source>
        <dbReference type="Pfam" id="PF00205"/>
    </source>
</evidence>
<dbReference type="GO" id="GO:0106359">
    <property type="term" value="F:2-hydroxyacyl-CoA lyase activity"/>
    <property type="evidence" value="ECO:0007669"/>
    <property type="project" value="UniProtKB-EC"/>
</dbReference>
<evidence type="ECO:0000256" key="5">
    <source>
        <dbReference type="ARBA" id="ARBA00023052"/>
    </source>
</evidence>
<feature type="domain" description="Thiamine pyrophosphate enzyme TPP-binding" evidence="11">
    <location>
        <begin position="163"/>
        <end position="326"/>
    </location>
</feature>
<dbReference type="InterPro" id="IPR045025">
    <property type="entry name" value="HACL1-like"/>
</dbReference>
<evidence type="ECO:0000256" key="2">
    <source>
        <dbReference type="ARBA" id="ARBA00007812"/>
    </source>
</evidence>
<dbReference type="InterPro" id="IPR029035">
    <property type="entry name" value="DHS-like_NAD/FAD-binding_dom"/>
</dbReference>
<organism evidence="12 13">
    <name type="scientific">Phaeosphaeria nodorum (strain SN15 / ATCC MYA-4574 / FGSC 10173)</name>
    <name type="common">Glume blotch fungus</name>
    <name type="synonym">Parastagonospora nodorum</name>
    <dbReference type="NCBI Taxonomy" id="321614"/>
    <lineage>
        <taxon>Eukaryota</taxon>
        <taxon>Fungi</taxon>
        <taxon>Dikarya</taxon>
        <taxon>Ascomycota</taxon>
        <taxon>Pezizomycotina</taxon>
        <taxon>Dothideomycetes</taxon>
        <taxon>Pleosporomycetidae</taxon>
        <taxon>Pleosporales</taxon>
        <taxon>Pleosporineae</taxon>
        <taxon>Phaeosphaeriaceae</taxon>
        <taxon>Parastagonospora</taxon>
    </lineage>
</organism>
<dbReference type="EC" id="4.1.2.63" evidence="9"/>
<dbReference type="OrthoDB" id="10006023at2759"/>
<dbReference type="EMBL" id="CP069030">
    <property type="protein sequence ID" value="QRC97905.1"/>
    <property type="molecule type" value="Genomic_DNA"/>
</dbReference>
<evidence type="ECO:0000256" key="7">
    <source>
        <dbReference type="ARBA" id="ARBA00044451"/>
    </source>
</evidence>
<comment type="catalytic activity">
    <reaction evidence="7">
        <text>a 2-hydroxy-3-methyl fatty acyl-CoA = a 2-methyl-branched fatty aldehyde + formyl-CoA</text>
        <dbReference type="Rhea" id="RHEA:25375"/>
        <dbReference type="ChEBI" id="CHEBI:49188"/>
        <dbReference type="ChEBI" id="CHEBI:57376"/>
        <dbReference type="ChEBI" id="CHEBI:58783"/>
        <dbReference type="EC" id="4.1.2.63"/>
    </reaction>
    <physiologicalReaction direction="left-to-right" evidence="7">
        <dbReference type="Rhea" id="RHEA:25376"/>
    </physiologicalReaction>
</comment>
<keyword evidence="13" id="KW-1185">Reference proteome</keyword>
<dbReference type="InterPro" id="IPR012000">
    <property type="entry name" value="Thiamin_PyroP_enz_cen_dom"/>
</dbReference>
<keyword evidence="5" id="KW-0786">Thiamine pyrophosphate</keyword>
<dbReference type="Gene3D" id="3.40.50.1220">
    <property type="entry name" value="TPP-binding domain"/>
    <property type="match status" value="1"/>
</dbReference>
<proteinExistence type="inferred from homology"/>
<evidence type="ECO:0000256" key="1">
    <source>
        <dbReference type="ARBA" id="ARBA00001964"/>
    </source>
</evidence>
<dbReference type="VEuPathDB" id="FungiDB:JI435_307360"/>
<sequence length="348" mass="38064">MGKGVVPDSHPTNASSARSAALKMADVVLILGARLNWIFHHGEAPKWNPEAKFIQVDISAEETGRNSESAEHSLLGDVGVVATQLLTWLGDWTFDLNSSEYMAKIRQAKEKNEKIASLTAQGPSMPLKYARAFDVMKTTLHNLSQPSEGRICYMAESTNTMDISRSIFPLEHPRLRLDAGTYATMGFGLPYAIAASEAYNALTSQVFSGPTKRKKTVAIEDDSAFDLSVMEIETMARMGMDIAIFVINNGGIYFGDSDTAENWQAKHEKTKGGKPGLRSWALGWEVKYQKLAEACGGLGFLVRTPEELKKATLTAYNATVPVIVNVVIQSGKTEKAVSHSLDKLMYGH</sequence>
<dbReference type="AlphaFoldDB" id="A0A7U2HZQ9"/>
<dbReference type="InterPro" id="IPR029061">
    <property type="entry name" value="THDP-binding"/>
</dbReference>
<comment type="cofactor">
    <cofactor evidence="1">
        <name>thiamine diphosphate</name>
        <dbReference type="ChEBI" id="CHEBI:58937"/>
    </cofactor>
</comment>
<dbReference type="SUPFAM" id="SSF52467">
    <property type="entry name" value="DHS-like NAD/FAD-binding domain"/>
    <property type="match status" value="1"/>
</dbReference>
<dbReference type="SUPFAM" id="SSF52518">
    <property type="entry name" value="Thiamin diphosphate-binding fold (THDP-binding)"/>
    <property type="match status" value="1"/>
</dbReference>
<evidence type="ECO:0000256" key="6">
    <source>
        <dbReference type="ARBA" id="ARBA00023239"/>
    </source>
</evidence>
<dbReference type="Pfam" id="PF00205">
    <property type="entry name" value="TPP_enzyme_M"/>
    <property type="match status" value="1"/>
</dbReference>
<evidence type="ECO:0000256" key="3">
    <source>
        <dbReference type="ARBA" id="ARBA00022723"/>
    </source>
</evidence>
<evidence type="ECO:0000313" key="12">
    <source>
        <dbReference type="EMBL" id="QRC97905.1"/>
    </source>
</evidence>
<name>A0A7U2HZQ9_PHANO</name>
<dbReference type="Pfam" id="PF02775">
    <property type="entry name" value="TPP_enzyme_C"/>
    <property type="match status" value="1"/>
</dbReference>
<reference evidence="13" key="1">
    <citation type="journal article" date="2021" name="BMC Genomics">
        <title>Chromosome-level genome assembly and manually-curated proteome of model necrotroph Parastagonospora nodorum Sn15 reveals a genome-wide trove of candidate effector homologs, and redundancy of virulence-related functions within an accessory chromosome.</title>
        <authorList>
            <person name="Bertazzoni S."/>
            <person name="Jones D.A.B."/>
            <person name="Phan H.T."/>
            <person name="Tan K.-C."/>
            <person name="Hane J.K."/>
        </authorList>
    </citation>
    <scope>NUCLEOTIDE SEQUENCE [LARGE SCALE GENOMIC DNA]</scope>
    <source>
        <strain evidence="13">SN15 / ATCC MYA-4574 / FGSC 10173)</strain>
    </source>
</reference>
<keyword evidence="3" id="KW-0479">Metal-binding</keyword>
<dbReference type="GO" id="GO:0030976">
    <property type="term" value="F:thiamine pyrophosphate binding"/>
    <property type="evidence" value="ECO:0007669"/>
    <property type="project" value="InterPro"/>
</dbReference>
<dbReference type="FunFam" id="3.40.50.970:FF:000071">
    <property type="entry name" value="2-hydroxyphytanoyl-CoA lyase, putative"/>
    <property type="match status" value="1"/>
</dbReference>
<dbReference type="Proteomes" id="UP000663193">
    <property type="component" value="Chromosome 8"/>
</dbReference>
<gene>
    <name evidence="12" type="ORF">JI435_307360</name>
</gene>
<dbReference type="InterPro" id="IPR011766">
    <property type="entry name" value="TPP_enzyme_TPP-bd"/>
</dbReference>
<protein>
    <recommendedName>
        <fullName evidence="9">2-hydroxyacyl-CoA lyase</fullName>
        <ecNumber evidence="9">4.1.2.63</ecNumber>
    </recommendedName>
</protein>
<evidence type="ECO:0000259" key="11">
    <source>
        <dbReference type="Pfam" id="PF02775"/>
    </source>
</evidence>